<protein>
    <recommendedName>
        <fullName evidence="2">Spondin domain-containing protein</fullName>
    </recommendedName>
</protein>
<evidence type="ECO:0000259" key="2">
    <source>
        <dbReference type="Pfam" id="PF06468"/>
    </source>
</evidence>
<dbReference type="NCBIfam" id="NF038123">
    <property type="entry name" value="NF038123_dom"/>
    <property type="match status" value="1"/>
</dbReference>
<comment type="caution">
    <text evidence="3">The sequence shown here is derived from an EMBL/GenBank/DDBJ whole genome shotgun (WGS) entry which is preliminary data.</text>
</comment>
<evidence type="ECO:0000313" key="3">
    <source>
        <dbReference type="EMBL" id="MUH72230.1"/>
    </source>
</evidence>
<name>A0A6N8FB60_9GAMM</name>
<evidence type="ECO:0000256" key="1">
    <source>
        <dbReference type="SAM" id="SignalP"/>
    </source>
</evidence>
<dbReference type="AlphaFoldDB" id="A0A6N8FB60"/>
<proteinExistence type="predicted"/>
<feature type="domain" description="Spondin" evidence="2">
    <location>
        <begin position="55"/>
        <end position="171"/>
    </location>
</feature>
<dbReference type="InterPro" id="IPR038678">
    <property type="entry name" value="Spondin_N_sf"/>
</dbReference>
<feature type="signal peptide" evidence="1">
    <location>
        <begin position="1"/>
        <end position="18"/>
    </location>
</feature>
<reference evidence="3 4" key="1">
    <citation type="submission" date="2019-11" db="EMBL/GenBank/DDBJ databases">
        <title>P. haliotis isolates from Z. marina roots.</title>
        <authorList>
            <person name="Cohen M."/>
            <person name="Jospin G."/>
            <person name="Eisen J.A."/>
            <person name="Coil D.A."/>
        </authorList>
    </citation>
    <scope>NUCLEOTIDE SEQUENCE [LARGE SCALE GENOMIC DNA]</scope>
    <source>
        <strain evidence="3 4">UCD-MCMsp1aY</strain>
    </source>
</reference>
<feature type="chain" id="PRO_5027011537" description="Spondin domain-containing protein" evidence="1">
    <location>
        <begin position="19"/>
        <end position="236"/>
    </location>
</feature>
<dbReference type="InterPro" id="IPR009465">
    <property type="entry name" value="Spondin_N"/>
</dbReference>
<dbReference type="RefSeq" id="WP_155695425.1">
    <property type="nucleotide sequence ID" value="NZ_WOCD01000003.1"/>
</dbReference>
<dbReference type="EMBL" id="WOCD01000003">
    <property type="protein sequence ID" value="MUH72230.1"/>
    <property type="molecule type" value="Genomic_DNA"/>
</dbReference>
<evidence type="ECO:0000313" key="4">
    <source>
        <dbReference type="Proteomes" id="UP000439994"/>
    </source>
</evidence>
<keyword evidence="1" id="KW-0732">Signal</keyword>
<organism evidence="3 4">
    <name type="scientific">Psychrosphaera haliotis</name>
    <dbReference type="NCBI Taxonomy" id="555083"/>
    <lineage>
        <taxon>Bacteria</taxon>
        <taxon>Pseudomonadati</taxon>
        <taxon>Pseudomonadota</taxon>
        <taxon>Gammaproteobacteria</taxon>
        <taxon>Alteromonadales</taxon>
        <taxon>Pseudoalteromonadaceae</taxon>
        <taxon>Psychrosphaera</taxon>
    </lineage>
</organism>
<dbReference type="Gene3D" id="2.60.40.2130">
    <property type="entry name" value="F-spondin domain"/>
    <property type="match status" value="1"/>
</dbReference>
<sequence length="236" mass="24467">MIKSKIKLALLASTLSVAFLSGCSDDDDKIAPIIEPEPLVVTYDVTVTNLTYSQPFSPLSVVLHNDGALWSIGEPASVALEKLAESGANADLFALSNVTVSAAGNGILMPGASETVSISIEDTTESLLSLATMLVNTNDGFTGLNSISLSDLMVGDSWSAMTGVYDAGTEANSEMAGTIPGPADGGAGYESARDDSDIVSMHRGVVSMDDGLMSSVLTQAHKFDQPTAKITITRTE</sequence>
<accession>A0A6N8FB60</accession>
<dbReference type="Pfam" id="PF06468">
    <property type="entry name" value="Spond_N"/>
    <property type="match status" value="1"/>
</dbReference>
<keyword evidence="4" id="KW-1185">Reference proteome</keyword>
<dbReference type="OrthoDB" id="5188840at2"/>
<dbReference type="PROSITE" id="PS51257">
    <property type="entry name" value="PROKAR_LIPOPROTEIN"/>
    <property type="match status" value="1"/>
</dbReference>
<gene>
    <name evidence="3" type="ORF">GNP35_06895</name>
</gene>
<dbReference type="Proteomes" id="UP000439994">
    <property type="component" value="Unassembled WGS sequence"/>
</dbReference>